<feature type="non-terminal residue" evidence="1">
    <location>
        <position position="250"/>
    </location>
</feature>
<organism evidence="1 2">
    <name type="scientific">Coemansia thaxteri</name>
    <dbReference type="NCBI Taxonomy" id="2663907"/>
    <lineage>
        <taxon>Eukaryota</taxon>
        <taxon>Fungi</taxon>
        <taxon>Fungi incertae sedis</taxon>
        <taxon>Zoopagomycota</taxon>
        <taxon>Kickxellomycotina</taxon>
        <taxon>Kickxellomycetes</taxon>
        <taxon>Kickxellales</taxon>
        <taxon>Kickxellaceae</taxon>
        <taxon>Coemansia</taxon>
    </lineage>
</organism>
<accession>A0A9W8ECX6</accession>
<dbReference type="Gene3D" id="3.30.830.10">
    <property type="entry name" value="Metalloenzyme, LuxS/M16 peptidase-like"/>
    <property type="match status" value="1"/>
</dbReference>
<keyword evidence="1" id="KW-0378">Hydrolase</keyword>
<dbReference type="InterPro" id="IPR011249">
    <property type="entry name" value="Metalloenz_LuxS/M16"/>
</dbReference>
<sequence>MRQKLASISDEQFDHRVASRVKILEERMKNIDEEMGTCYAFISTGNYDFAGYDKEAACLKTLVKTDLLEFWDKYINPSTAPDYRRLDSQMWSSKIWCPTAGDFAAYSSKTLALYGCMRSEGNAELDIAKVDGFINTAVNERMKNPDADVGADDLVEKLKAACLSESGAAYTLGESAKASAHTITALQLAINEQDAFFNYELKCQSDFTNIGMAKAPDGVWMLNDSAKFKATQRLHGLAGLAECLVPKHKD</sequence>
<dbReference type="AlphaFoldDB" id="A0A9W8ECX6"/>
<gene>
    <name evidence="1" type="primary">STE23_5</name>
    <name evidence="1" type="ORF">H4R26_005097</name>
</gene>
<comment type="caution">
    <text evidence="1">The sequence shown here is derived from an EMBL/GenBank/DDBJ whole genome shotgun (WGS) entry which is preliminary data.</text>
</comment>
<dbReference type="GO" id="GO:0046872">
    <property type="term" value="F:metal ion binding"/>
    <property type="evidence" value="ECO:0007669"/>
    <property type="project" value="InterPro"/>
</dbReference>
<reference evidence="1" key="1">
    <citation type="submission" date="2022-07" db="EMBL/GenBank/DDBJ databases">
        <title>Phylogenomic reconstructions and comparative analyses of Kickxellomycotina fungi.</title>
        <authorList>
            <person name="Reynolds N.K."/>
            <person name="Stajich J.E."/>
            <person name="Barry K."/>
            <person name="Grigoriev I.V."/>
            <person name="Crous P."/>
            <person name="Smith M.E."/>
        </authorList>
    </citation>
    <scope>NUCLEOTIDE SEQUENCE</scope>
    <source>
        <strain evidence="1">IMI 214461</strain>
    </source>
</reference>
<dbReference type="EMBL" id="JANBQF010000723">
    <property type="protein sequence ID" value="KAJ1999362.1"/>
    <property type="molecule type" value="Genomic_DNA"/>
</dbReference>
<dbReference type="OrthoDB" id="952271at2759"/>
<keyword evidence="1" id="KW-0482">Metalloprotease</keyword>
<evidence type="ECO:0000313" key="2">
    <source>
        <dbReference type="Proteomes" id="UP001150907"/>
    </source>
</evidence>
<dbReference type="GO" id="GO:0004222">
    <property type="term" value="F:metalloendopeptidase activity"/>
    <property type="evidence" value="ECO:0007669"/>
    <property type="project" value="UniProtKB-EC"/>
</dbReference>
<protein>
    <submittedName>
        <fullName evidence="1">Metalloprotease</fullName>
        <ecNumber evidence="1">3.4.24.56</ecNumber>
    </submittedName>
</protein>
<evidence type="ECO:0000313" key="1">
    <source>
        <dbReference type="EMBL" id="KAJ1999362.1"/>
    </source>
</evidence>
<keyword evidence="2" id="KW-1185">Reference proteome</keyword>
<name>A0A9W8ECX6_9FUNG</name>
<dbReference type="EC" id="3.4.24.56" evidence="1"/>
<dbReference type="SUPFAM" id="SSF63411">
    <property type="entry name" value="LuxS/MPP-like metallohydrolase"/>
    <property type="match status" value="1"/>
</dbReference>
<proteinExistence type="predicted"/>
<keyword evidence="1" id="KW-0645">Protease</keyword>
<dbReference type="Proteomes" id="UP001150907">
    <property type="component" value="Unassembled WGS sequence"/>
</dbReference>